<sequence>MMTHQRTNKGGKAMRNFDGAMQFLKARLREDEKAARAVKPGKSQDLKTLQARVLADVEAKRQLVAWVEGNFGTALKAEADARSLPALKKGAVHLIAAVPEFLRSPVIERLVWAYADHPDYDPEWGLIEYVHENEPGGDKLSTR</sequence>
<accession>A0ABW2WLS2</accession>
<dbReference type="Proteomes" id="UP001596915">
    <property type="component" value="Unassembled WGS sequence"/>
</dbReference>
<reference evidence="3" key="2">
    <citation type="journal article" date="2019" name="Int. J. Syst. Evol. Microbiol.">
        <title>The Global Catalogue of Microorganisms (GCM) 10K type strain sequencing project: providing services to taxonomists for standard genome sequencing and annotation.</title>
        <authorList>
            <consortium name="The Broad Institute Genomics Platform"/>
            <consortium name="The Broad Institute Genome Sequencing Center for Infectious Disease"/>
            <person name="Wu L."/>
            <person name="Ma J."/>
        </authorList>
    </citation>
    <scope>NUCLEOTIDE SEQUENCE [LARGE SCALE GENOMIC DNA]</scope>
    <source>
        <strain evidence="3">JCM 12607</strain>
    </source>
</reference>
<organism evidence="2 3">
    <name type="scientific">Streptomyces sanglieri</name>
    <dbReference type="NCBI Taxonomy" id="193460"/>
    <lineage>
        <taxon>Bacteria</taxon>
        <taxon>Bacillati</taxon>
        <taxon>Actinomycetota</taxon>
        <taxon>Actinomycetes</taxon>
        <taxon>Kitasatosporales</taxon>
        <taxon>Streptomycetaceae</taxon>
        <taxon>Streptomyces</taxon>
    </lineage>
</organism>
<reference evidence="2" key="1">
    <citation type="journal article" date="2014" name="Int. J. Syst. Evol. Microbiol.">
        <title>Complete genome of a new Firmicutes species belonging to the dominant human colonic microbiota ('Ruminococcus bicirculans') reveals two chromosomes and a selective capacity to utilize plant glucans.</title>
        <authorList>
            <consortium name="NISC Comparative Sequencing Program"/>
            <person name="Wegmann U."/>
            <person name="Louis P."/>
            <person name="Goesmann A."/>
            <person name="Henrissat B."/>
            <person name="Duncan S.H."/>
            <person name="Flint H.J."/>
        </authorList>
    </citation>
    <scope>NUCLEOTIDE SEQUENCE</scope>
    <source>
        <strain evidence="2">JCM 12607</strain>
    </source>
</reference>
<keyword evidence="3" id="KW-1185">Reference proteome</keyword>
<comment type="caution">
    <text evidence="2">The sequence shown here is derived from an EMBL/GenBank/DDBJ whole genome shotgun (WGS) entry which is preliminary data.</text>
</comment>
<dbReference type="EMBL" id="JBHTGL010000006">
    <property type="protein sequence ID" value="MFD0622402.1"/>
    <property type="molecule type" value="Genomic_DNA"/>
</dbReference>
<evidence type="ECO:0000313" key="3">
    <source>
        <dbReference type="Proteomes" id="UP001596915"/>
    </source>
</evidence>
<dbReference type="EMBL" id="JBHTGL010000005">
    <property type="protein sequence ID" value="MFD0622221.1"/>
    <property type="molecule type" value="Genomic_DNA"/>
</dbReference>
<proteinExistence type="predicted"/>
<evidence type="ECO:0000313" key="1">
    <source>
        <dbReference type="EMBL" id="MFD0622221.1"/>
    </source>
</evidence>
<protein>
    <submittedName>
        <fullName evidence="2">DUF6221 family protein</fullName>
    </submittedName>
</protein>
<dbReference type="InterPro" id="IPR046193">
    <property type="entry name" value="DUF6221"/>
</dbReference>
<gene>
    <name evidence="1" type="ORF">ACFQ2K_04705</name>
    <name evidence="2" type="ORF">ACFQ2K_05730</name>
</gene>
<evidence type="ECO:0000313" key="2">
    <source>
        <dbReference type="EMBL" id="MFD0622402.1"/>
    </source>
</evidence>
<reference evidence="2" key="3">
    <citation type="submission" date="2024-09" db="EMBL/GenBank/DDBJ databases">
        <authorList>
            <person name="Sun Q."/>
            <person name="Mori K."/>
        </authorList>
    </citation>
    <scope>NUCLEOTIDE SEQUENCE</scope>
    <source>
        <strain evidence="2">JCM 12607</strain>
    </source>
</reference>
<dbReference type="Pfam" id="PF19730">
    <property type="entry name" value="DUF6221"/>
    <property type="match status" value="1"/>
</dbReference>
<name>A0ABW2WLS2_9ACTN</name>